<dbReference type="PANTHER" id="PTHR30250:SF11">
    <property type="entry name" value="O-ANTIGEN TRANSPORTER-RELATED"/>
    <property type="match status" value="1"/>
</dbReference>
<proteinExistence type="predicted"/>
<comment type="subcellular location">
    <subcellularLocation>
        <location evidence="1">Cell membrane</location>
        <topology evidence="1">Multi-pass membrane protein</topology>
    </subcellularLocation>
</comment>
<dbReference type="Proteomes" id="UP000031672">
    <property type="component" value="Unassembled WGS sequence"/>
</dbReference>
<feature type="transmembrane region" description="Helical" evidence="6">
    <location>
        <begin position="352"/>
        <end position="372"/>
    </location>
</feature>
<keyword evidence="2" id="KW-1003">Cell membrane</keyword>
<dbReference type="PANTHER" id="PTHR30250">
    <property type="entry name" value="PST FAMILY PREDICTED COLANIC ACID TRANSPORTER"/>
    <property type="match status" value="1"/>
</dbReference>
<feature type="transmembrane region" description="Helical" evidence="6">
    <location>
        <begin position="378"/>
        <end position="398"/>
    </location>
</feature>
<dbReference type="EMBL" id="JTKH01000006">
    <property type="protein sequence ID" value="KII81092.1"/>
    <property type="molecule type" value="Genomic_DNA"/>
</dbReference>
<feature type="transmembrane region" description="Helical" evidence="6">
    <location>
        <begin position="117"/>
        <end position="138"/>
    </location>
</feature>
<dbReference type="Pfam" id="PF13440">
    <property type="entry name" value="Polysacc_synt_3"/>
    <property type="match status" value="1"/>
</dbReference>
<accession>A0A0C2P3U4</accession>
<feature type="transmembrane region" description="Helical" evidence="6">
    <location>
        <begin position="145"/>
        <end position="164"/>
    </location>
</feature>
<evidence type="ECO:0000313" key="7">
    <source>
        <dbReference type="EMBL" id="KII81092.1"/>
    </source>
</evidence>
<dbReference type="AlphaFoldDB" id="A0A0C2P028"/>
<feature type="transmembrane region" description="Helical" evidence="6">
    <location>
        <begin position="244"/>
        <end position="267"/>
    </location>
</feature>
<organism evidence="7 8">
    <name type="scientific">Vibrio renipiscarius</name>
    <dbReference type="NCBI Taxonomy" id="1461322"/>
    <lineage>
        <taxon>Bacteria</taxon>
        <taxon>Pseudomonadati</taxon>
        <taxon>Pseudomonadota</taxon>
        <taxon>Gammaproteobacteria</taxon>
        <taxon>Vibrionales</taxon>
        <taxon>Vibrionaceae</taxon>
        <taxon>Vibrio</taxon>
    </lineage>
</organism>
<gene>
    <name evidence="7" type="ORF">OJ16_06740</name>
</gene>
<keyword evidence="8" id="KW-1185">Reference proteome</keyword>
<feature type="transmembrane region" description="Helical" evidence="6">
    <location>
        <begin position="288"/>
        <end position="307"/>
    </location>
</feature>
<evidence type="ECO:0000256" key="1">
    <source>
        <dbReference type="ARBA" id="ARBA00004651"/>
    </source>
</evidence>
<feature type="transmembrane region" description="Helical" evidence="6">
    <location>
        <begin position="170"/>
        <end position="187"/>
    </location>
</feature>
<sequence length="475" mass="53680">MLLYGFALLLIKGGSLLTLPFTAHYLSITQIGQLELLATTTVLFALIASLAMHENLYRFVATIEQDDERQYAANALYISAILMAFLVILSLSLLLLFYQWAFNVSVFEHYFTPLQRLLIVASILLESALAISLAWLRLQGRAELFFKLSLVSVVTQVSLIIWIVHYYPTVTAVFSAGVFTALLQCILLHIQHRFQIRWLSFRQLKHYLRYCLPIVGSSLVAFGLNGGERWIVAESAGLDMLGQYAIALKFALAVGILLQPFHMWWMPKRFECWKDKGPQQTAKNSQGGMVYACIISLSVAWLAKWFVTLYLPAEYHLAASLVALCCTAMLFKEFVEIVNIGLLKQKKTQALLLINLVVTSLTLMVLLTAILVFNWHSIWFIISTICVAQIVRFFWVWGLSQKIAVLPYQTASLCFLIGLNSLFLISTFADIAPSLMVLFAVIQPVFLLFIAERLQLLTLPIHELRGAIDQWRAGK</sequence>
<feature type="transmembrane region" description="Helical" evidence="6">
    <location>
        <begin position="405"/>
        <end position="425"/>
    </location>
</feature>
<dbReference type="GO" id="GO:0005886">
    <property type="term" value="C:plasma membrane"/>
    <property type="evidence" value="ECO:0007669"/>
    <property type="project" value="UniProtKB-SubCell"/>
</dbReference>
<comment type="caution">
    <text evidence="7">The sequence shown here is derived from an EMBL/GenBank/DDBJ whole genome shotgun (WGS) entry which is preliminary data.</text>
</comment>
<accession>A0A0C2P028</accession>
<keyword evidence="5 6" id="KW-0472">Membrane</keyword>
<reference evidence="7 8" key="1">
    <citation type="submission" date="2014-11" db="EMBL/GenBank/DDBJ databases">
        <title>Draft Genome Sequence of Vibrio piscirenalis strains CECT 8603T and CECT 8604, two marine Gammaproteobacterium isolated from cultured gilthead sea bream (Sparus aurata).</title>
        <authorList>
            <person name="Arahal D.R."/>
            <person name="Rodrigo-Torres L."/>
            <person name="Lucena T."/>
            <person name="Pujalte M.J."/>
        </authorList>
    </citation>
    <scope>NUCLEOTIDE SEQUENCE [LARGE SCALE GENOMIC DNA]</scope>
    <source>
        <strain evidence="7 8">DCR 1-4-2</strain>
    </source>
</reference>
<feature type="transmembrane region" description="Helical" evidence="6">
    <location>
        <begin position="431"/>
        <end position="451"/>
    </location>
</feature>
<protein>
    <submittedName>
        <fullName evidence="7">Membrane protein</fullName>
    </submittedName>
</protein>
<evidence type="ECO:0000256" key="2">
    <source>
        <dbReference type="ARBA" id="ARBA00022475"/>
    </source>
</evidence>
<feature type="transmembrane region" description="Helical" evidence="6">
    <location>
        <begin position="74"/>
        <end position="97"/>
    </location>
</feature>
<evidence type="ECO:0000256" key="6">
    <source>
        <dbReference type="SAM" id="Phobius"/>
    </source>
</evidence>
<evidence type="ECO:0000256" key="4">
    <source>
        <dbReference type="ARBA" id="ARBA00022989"/>
    </source>
</evidence>
<evidence type="ECO:0000256" key="3">
    <source>
        <dbReference type="ARBA" id="ARBA00022692"/>
    </source>
</evidence>
<feature type="transmembrane region" description="Helical" evidence="6">
    <location>
        <begin position="34"/>
        <end position="53"/>
    </location>
</feature>
<name>A0A0C2P028_9VIBR</name>
<dbReference type="STRING" id="1461322.OJ16_06740"/>
<evidence type="ECO:0000313" key="8">
    <source>
        <dbReference type="Proteomes" id="UP000031672"/>
    </source>
</evidence>
<evidence type="ECO:0000256" key="5">
    <source>
        <dbReference type="ARBA" id="ARBA00023136"/>
    </source>
</evidence>
<keyword evidence="3 6" id="KW-0812">Transmembrane</keyword>
<keyword evidence="4 6" id="KW-1133">Transmembrane helix</keyword>
<dbReference type="InterPro" id="IPR050833">
    <property type="entry name" value="Poly_Biosynth_Transport"/>
</dbReference>
<feature type="transmembrane region" description="Helical" evidence="6">
    <location>
        <begin position="207"/>
        <end position="224"/>
    </location>
</feature>